<reference evidence="2 3" key="1">
    <citation type="journal article" date="2016" name="Nat. Commun.">
        <title>Thousands of microbial genomes shed light on interconnected biogeochemical processes in an aquifer system.</title>
        <authorList>
            <person name="Anantharaman K."/>
            <person name="Brown C.T."/>
            <person name="Hug L.A."/>
            <person name="Sharon I."/>
            <person name="Castelle C.J."/>
            <person name="Probst A.J."/>
            <person name="Thomas B.C."/>
            <person name="Singh A."/>
            <person name="Wilkins M.J."/>
            <person name="Karaoz U."/>
            <person name="Brodie E.L."/>
            <person name="Williams K.H."/>
            <person name="Hubbard S.S."/>
            <person name="Banfield J.F."/>
        </authorList>
    </citation>
    <scope>NUCLEOTIDE SEQUENCE [LARGE SCALE GENOMIC DNA]</scope>
</reference>
<dbReference type="InterPro" id="IPR013783">
    <property type="entry name" value="Ig-like_fold"/>
</dbReference>
<dbReference type="EMBL" id="MHUB01000002">
    <property type="protein sequence ID" value="OHA71345.1"/>
    <property type="molecule type" value="Genomic_DNA"/>
</dbReference>
<protein>
    <recommendedName>
        <fullName evidence="4">Cohesin domain-containing protein</fullName>
    </recommendedName>
</protein>
<dbReference type="Gene3D" id="2.60.40.680">
    <property type="match status" value="1"/>
</dbReference>
<name>A0A1G2RES0_9BACT</name>
<comment type="caution">
    <text evidence="2">The sequence shown here is derived from an EMBL/GenBank/DDBJ whole genome shotgun (WGS) entry which is preliminary data.</text>
</comment>
<dbReference type="Proteomes" id="UP000178613">
    <property type="component" value="Unassembled WGS sequence"/>
</dbReference>
<dbReference type="GO" id="GO:0030246">
    <property type="term" value="F:carbohydrate binding"/>
    <property type="evidence" value="ECO:0007669"/>
    <property type="project" value="InterPro"/>
</dbReference>
<keyword evidence="1" id="KW-0812">Transmembrane</keyword>
<keyword evidence="1" id="KW-1133">Transmembrane helix</keyword>
<dbReference type="SUPFAM" id="SSF49384">
    <property type="entry name" value="Carbohydrate-binding domain"/>
    <property type="match status" value="1"/>
</dbReference>
<evidence type="ECO:0008006" key="4">
    <source>
        <dbReference type="Google" id="ProtNLM"/>
    </source>
</evidence>
<dbReference type="AlphaFoldDB" id="A0A1G2RES0"/>
<keyword evidence="1" id="KW-0472">Membrane</keyword>
<organism evidence="2 3">
    <name type="scientific">Candidatus Wildermuthbacteria bacterium RIFCSPHIGHO2_02_FULL_49_9</name>
    <dbReference type="NCBI Taxonomy" id="1802456"/>
    <lineage>
        <taxon>Bacteria</taxon>
        <taxon>Candidatus Wildermuthiibacteriota</taxon>
    </lineage>
</organism>
<evidence type="ECO:0000256" key="1">
    <source>
        <dbReference type="SAM" id="Phobius"/>
    </source>
</evidence>
<proteinExistence type="predicted"/>
<dbReference type="Gene3D" id="2.60.40.10">
    <property type="entry name" value="Immunoglobulins"/>
    <property type="match status" value="1"/>
</dbReference>
<sequence>MEKIKHEKPQIRIRNITKILVFISFVFVFFSVCGAAEAATLYFSPSSGTHEVGTSFTVSVYVSSADQAMNAASGVISFPSDNLEVTSLSKTGSIFTLWVQEPAFSNSAGTVTFEGIVLNPGFTGATGKAITINFRTKVAGVALLNFSSGSALANDGKGTNILASLGNAQFSLGGVAPAAPTVPDATTPSVVSGSLSAPQISSPTHPDPNKWYAQKDAKFTWPVSSDVTGVRLLVGKMPAAIPAVVYAPAISEKEITNVADGIWYFHAQFRNANGWGEISHFRFQIDTQPPESFKIKFIDGNETENPRPTVVFDTTDSLSGVNYYKIKIGEGNFFSVAPEIVKTNPYTLPLQNPGKRNILVQAFDNAENYSVATEEFTIEPLRAPVVTDYPKELQSGEALMVKGESQYPNSQVVIWLQREKNDPKSFTVQSDQDGKFTFTADEKLGDGIYQLWAEVIDVQGAKSLPSEKITIVVAKPVIFRIGTWAIGFLAVVIPLVALIIVLLFILWHGWHKFSLMRKRLRKEVREAESALHKAFDLLKDDIREQIKMLEKTRIKRQLTEEEEKVVKQLKGDLDDAEEFIRKEIEDIEKEMK</sequence>
<evidence type="ECO:0000313" key="2">
    <source>
        <dbReference type="EMBL" id="OHA71345.1"/>
    </source>
</evidence>
<dbReference type="CDD" id="cd08547">
    <property type="entry name" value="Type_II_cohesin"/>
    <property type="match status" value="1"/>
</dbReference>
<accession>A0A1G2RES0</accession>
<dbReference type="InterPro" id="IPR008965">
    <property type="entry name" value="CBM2/CBM3_carb-bd_dom_sf"/>
</dbReference>
<evidence type="ECO:0000313" key="3">
    <source>
        <dbReference type="Proteomes" id="UP000178613"/>
    </source>
</evidence>
<gene>
    <name evidence="2" type="ORF">A3D64_02460</name>
</gene>
<feature type="transmembrane region" description="Helical" evidence="1">
    <location>
        <begin position="484"/>
        <end position="510"/>
    </location>
</feature>